<evidence type="ECO:0000256" key="9">
    <source>
        <dbReference type="PIRSR" id="PIRSR500134-2"/>
    </source>
</evidence>
<dbReference type="PANTHER" id="PTHR43750">
    <property type="entry name" value="UDP-GLUCOSE 6-DEHYDROGENASE TUAD"/>
    <property type="match status" value="1"/>
</dbReference>
<evidence type="ECO:0000313" key="13">
    <source>
        <dbReference type="EMBL" id="VIO65184.1"/>
    </source>
</evidence>
<evidence type="ECO:0000313" key="14">
    <source>
        <dbReference type="Proteomes" id="UP000328092"/>
    </source>
</evidence>
<gene>
    <name evidence="13" type="primary">algD</name>
    <name evidence="13" type="ORF">CI1B_02810</name>
</gene>
<sequence length="458" mass="49593">MDAHVRTVPGSAGKWSPAQGAGDTGPRPEQHDDGTPRRAPHITSIKTTSVCGLGKLGSCIAATLAARGFEVVGVDIDPQKVGKINEGLAPVDEPLLAEAIQTGRSRLRATIDAREAVATDATFFIPPSPSLPDGSFSNEFLLKAMQPVARAVKEAGKKNHLFVCSSTTTPGAMDAVLIPMLERELGGVCGEDFGVCYNPEFIALGDVINGLLDPDLVLIGESDPESGAALEELYRKFNRNSPRIARMSIISAELTKISLNSYITMKISFTNQLRMIAARHKLADIHAILDALGNDSRIGKKYLRAGLSYGGPCFPRDNRLLAYTARQVGLEAPLAEASDRVNERTKQELVETVDEMAQPGDTVAVLGVTYKPNTYITEEAAGLFLAQQLKRRGYRVLVHDFAATPVNSPSLHEFEQISDWEEFKTNPGVALAVICCPWPQYRELAATTGTRVFTPWHL</sequence>
<evidence type="ECO:0000256" key="7">
    <source>
        <dbReference type="PIRNR" id="PIRNR000124"/>
    </source>
</evidence>
<dbReference type="Proteomes" id="UP000328092">
    <property type="component" value="Unassembled WGS sequence"/>
</dbReference>
<comment type="similarity">
    <text evidence="2 7">Belongs to the UDP-glucose/GDP-mannose dehydrogenase family.</text>
</comment>
<dbReference type="InterPro" id="IPR036291">
    <property type="entry name" value="NAD(P)-bd_dom_sf"/>
</dbReference>
<dbReference type="GO" id="GO:0003979">
    <property type="term" value="F:UDP-glucose 6-dehydrogenase activity"/>
    <property type="evidence" value="ECO:0007669"/>
    <property type="project" value="UniProtKB-EC"/>
</dbReference>
<dbReference type="PIRSF" id="PIRSF000124">
    <property type="entry name" value="UDPglc_GDPman_dh"/>
    <property type="match status" value="1"/>
</dbReference>
<dbReference type="InterPro" id="IPR014027">
    <property type="entry name" value="UDP-Glc/GDP-Man_DH_C"/>
</dbReference>
<feature type="compositionally biased region" description="Basic and acidic residues" evidence="11">
    <location>
        <begin position="26"/>
        <end position="36"/>
    </location>
</feature>
<evidence type="ECO:0000256" key="5">
    <source>
        <dbReference type="ARBA" id="ARBA00023027"/>
    </source>
</evidence>
<feature type="binding site" evidence="10">
    <location>
        <position position="75"/>
    </location>
    <ligand>
        <name>NAD(+)</name>
        <dbReference type="ChEBI" id="CHEBI:57540"/>
    </ligand>
</feature>
<dbReference type="Gene3D" id="3.40.50.720">
    <property type="entry name" value="NAD(P)-binding Rossmann-like Domain"/>
    <property type="match status" value="2"/>
</dbReference>
<dbReference type="PIRSF" id="PIRSF500134">
    <property type="entry name" value="UDPglc_DH_bac"/>
    <property type="match status" value="1"/>
</dbReference>
<dbReference type="GO" id="GO:0000271">
    <property type="term" value="P:polysaccharide biosynthetic process"/>
    <property type="evidence" value="ECO:0007669"/>
    <property type="project" value="InterPro"/>
</dbReference>
<keyword evidence="14" id="KW-1185">Reference proteome</keyword>
<feature type="binding site" evidence="10">
    <location>
        <position position="167"/>
    </location>
    <ligand>
        <name>NAD(+)</name>
        <dbReference type="ChEBI" id="CHEBI:57540"/>
    </ligand>
</feature>
<dbReference type="UniPathway" id="UPA00038">
    <property type="reaction ID" value="UER00491"/>
</dbReference>
<dbReference type="OrthoDB" id="9803238at2"/>
<evidence type="ECO:0000256" key="6">
    <source>
        <dbReference type="ARBA" id="ARBA00047473"/>
    </source>
</evidence>
<reference evidence="13" key="1">
    <citation type="submission" date="2019-02" db="EMBL/GenBank/DDBJ databases">
        <authorList>
            <person name="Pothier F.J."/>
        </authorList>
    </citation>
    <scope>NUCLEOTIDE SEQUENCE</scope>
    <source>
        <strain evidence="13">CI-1B</strain>
    </source>
</reference>
<proteinExistence type="inferred from homology"/>
<dbReference type="GO" id="GO:0006065">
    <property type="term" value="P:UDP-glucuronate biosynthetic process"/>
    <property type="evidence" value="ECO:0007669"/>
    <property type="project" value="UniProtKB-UniPathway"/>
</dbReference>
<evidence type="ECO:0000259" key="12">
    <source>
        <dbReference type="SMART" id="SM00984"/>
    </source>
</evidence>
<organism evidence="13 14">
    <name type="scientific">Bradyrhizobium ivorense</name>
    <dbReference type="NCBI Taxonomy" id="2511166"/>
    <lineage>
        <taxon>Bacteria</taxon>
        <taxon>Pseudomonadati</taxon>
        <taxon>Pseudomonadota</taxon>
        <taxon>Alphaproteobacteria</taxon>
        <taxon>Hyphomicrobiales</taxon>
        <taxon>Nitrobacteraceae</taxon>
        <taxon>Bradyrhizobium</taxon>
    </lineage>
</organism>
<dbReference type="SUPFAM" id="SSF52413">
    <property type="entry name" value="UDP-glucose/GDP-mannose dehydrogenase C-terminal domain"/>
    <property type="match status" value="1"/>
</dbReference>
<dbReference type="InterPro" id="IPR001732">
    <property type="entry name" value="UDP-Glc/GDP-Man_DH_N"/>
</dbReference>
<dbReference type="Gene3D" id="1.20.5.100">
    <property type="entry name" value="Cytochrome c1, transmembrane anchor, C-terminal"/>
    <property type="match status" value="1"/>
</dbReference>
<feature type="domain" description="UDP-glucose/GDP-mannose dehydrogenase C-terminal" evidence="12">
    <location>
        <begin position="364"/>
        <end position="455"/>
    </location>
</feature>
<dbReference type="AlphaFoldDB" id="A0A508SU77"/>
<dbReference type="Pfam" id="PF03721">
    <property type="entry name" value="UDPG_MGDP_dh_N"/>
    <property type="match status" value="1"/>
</dbReference>
<dbReference type="EC" id="1.1.1.22" evidence="3 7"/>
<dbReference type="InterPro" id="IPR014026">
    <property type="entry name" value="UDP-Glc/GDP-Man_DH_dimer"/>
</dbReference>
<protein>
    <recommendedName>
        <fullName evidence="3 7">UDP-glucose 6-dehydrogenase</fullName>
        <ecNumber evidence="3 7">1.1.1.22</ecNumber>
    </recommendedName>
</protein>
<dbReference type="GO" id="GO:0051287">
    <property type="term" value="F:NAD binding"/>
    <property type="evidence" value="ECO:0007669"/>
    <property type="project" value="InterPro"/>
</dbReference>
<dbReference type="Pfam" id="PF00984">
    <property type="entry name" value="UDPG_MGDP_dh"/>
    <property type="match status" value="1"/>
</dbReference>
<keyword evidence="5 7" id="KW-0520">NAD</keyword>
<dbReference type="RefSeq" id="WP_139857097.1">
    <property type="nucleotide sequence ID" value="NZ_CAADFC020000004.1"/>
</dbReference>
<feature type="active site" description="Nucleophile" evidence="8">
    <location>
        <position position="313"/>
    </location>
</feature>
<evidence type="ECO:0000256" key="1">
    <source>
        <dbReference type="ARBA" id="ARBA00004701"/>
    </source>
</evidence>
<evidence type="ECO:0000256" key="10">
    <source>
        <dbReference type="PIRSR" id="PIRSR500134-3"/>
    </source>
</evidence>
<dbReference type="InterPro" id="IPR028357">
    <property type="entry name" value="UDPglc_DH_bac"/>
</dbReference>
<feature type="binding site" evidence="9">
    <location>
        <begin position="302"/>
        <end position="306"/>
    </location>
    <ligand>
        <name>substrate</name>
    </ligand>
</feature>
<feature type="binding site" evidence="9">
    <location>
        <position position="310"/>
    </location>
    <ligand>
        <name>substrate</name>
    </ligand>
</feature>
<comment type="caution">
    <text evidence="13">The sequence shown here is derived from an EMBL/GenBank/DDBJ whole genome shotgun (WGS) entry which is preliminary data.</text>
</comment>
<evidence type="ECO:0000256" key="8">
    <source>
        <dbReference type="PIRSR" id="PIRSR500134-1"/>
    </source>
</evidence>
<feature type="binding site" evidence="9">
    <location>
        <position position="371"/>
    </location>
    <ligand>
        <name>substrate</name>
    </ligand>
</feature>
<accession>A0A508SU77</accession>
<dbReference type="PANTHER" id="PTHR43750:SF1">
    <property type="entry name" value="GDP-MANNOSE 6-DEHYDROGENASE"/>
    <property type="match status" value="1"/>
</dbReference>
<feature type="binding site" evidence="10">
    <location>
        <position position="80"/>
    </location>
    <ligand>
        <name>NAD(+)</name>
        <dbReference type="ChEBI" id="CHEBI:57540"/>
    </ligand>
</feature>
<dbReference type="InterPro" id="IPR008927">
    <property type="entry name" value="6-PGluconate_DH-like_C_sf"/>
</dbReference>
<dbReference type="EMBL" id="CAADFC020000004">
    <property type="protein sequence ID" value="VIO65184.1"/>
    <property type="molecule type" value="Genomic_DNA"/>
</dbReference>
<feature type="binding site" evidence="9">
    <location>
        <position position="256"/>
    </location>
    <ligand>
        <name>substrate</name>
    </ligand>
</feature>
<keyword evidence="4 7" id="KW-0560">Oxidoreductase</keyword>
<dbReference type="SUPFAM" id="SSF48179">
    <property type="entry name" value="6-phosphogluconate dehydrogenase C-terminal domain-like"/>
    <property type="match status" value="1"/>
</dbReference>
<evidence type="ECO:0000256" key="11">
    <source>
        <dbReference type="SAM" id="MobiDB-lite"/>
    </source>
</evidence>
<dbReference type="NCBIfam" id="TIGR03026">
    <property type="entry name" value="NDP-sugDHase"/>
    <property type="match status" value="1"/>
</dbReference>
<dbReference type="InterPro" id="IPR017476">
    <property type="entry name" value="UDP-Glc/GDP-Man"/>
</dbReference>
<dbReference type="Pfam" id="PF03720">
    <property type="entry name" value="UDPG_MGDP_dh_C"/>
    <property type="match status" value="1"/>
</dbReference>
<feature type="region of interest" description="Disordered" evidence="11">
    <location>
        <begin position="1"/>
        <end position="42"/>
    </location>
</feature>
<comment type="pathway">
    <text evidence="1">Nucleotide-sugar biosynthesis; UDP-alpha-D-glucuronate biosynthesis; UDP-alpha-D-glucuronate from UDP-alpha-D-glucose: step 1/1.</text>
</comment>
<evidence type="ECO:0000256" key="4">
    <source>
        <dbReference type="ARBA" id="ARBA00023002"/>
    </source>
</evidence>
<comment type="catalytic activity">
    <reaction evidence="6 7">
        <text>UDP-alpha-D-glucose + 2 NAD(+) + H2O = UDP-alpha-D-glucuronate + 2 NADH + 3 H(+)</text>
        <dbReference type="Rhea" id="RHEA:23596"/>
        <dbReference type="ChEBI" id="CHEBI:15377"/>
        <dbReference type="ChEBI" id="CHEBI:15378"/>
        <dbReference type="ChEBI" id="CHEBI:57540"/>
        <dbReference type="ChEBI" id="CHEBI:57945"/>
        <dbReference type="ChEBI" id="CHEBI:58052"/>
        <dbReference type="ChEBI" id="CHEBI:58885"/>
        <dbReference type="EC" id="1.1.1.22"/>
    </reaction>
</comment>
<dbReference type="InterPro" id="IPR036220">
    <property type="entry name" value="UDP-Glc/GDP-Man_DH_C_sf"/>
</dbReference>
<dbReference type="SMART" id="SM00984">
    <property type="entry name" value="UDPG_MGDP_dh_C"/>
    <property type="match status" value="1"/>
</dbReference>
<evidence type="ECO:0000256" key="3">
    <source>
        <dbReference type="ARBA" id="ARBA00012954"/>
    </source>
</evidence>
<dbReference type="SUPFAM" id="SSF51735">
    <property type="entry name" value="NAD(P)-binding Rossmann-fold domains"/>
    <property type="match status" value="1"/>
</dbReference>
<evidence type="ECO:0000256" key="2">
    <source>
        <dbReference type="ARBA" id="ARBA00006601"/>
    </source>
</evidence>
<name>A0A508SU77_9BRAD</name>